<keyword evidence="8" id="KW-1185">Reference proteome</keyword>
<keyword evidence="5" id="KW-0949">S-adenosyl-L-methionine</keyword>
<evidence type="ECO:0000256" key="1">
    <source>
        <dbReference type="ARBA" id="ARBA00000142"/>
    </source>
</evidence>
<dbReference type="PROSITE" id="PS51625">
    <property type="entry name" value="SAM_MT_TRMB"/>
    <property type="match status" value="1"/>
</dbReference>
<organism evidence="7 8">
    <name type="scientific">Phaeodactylum tricornutum (strain CCAP 1055/1)</name>
    <dbReference type="NCBI Taxonomy" id="556484"/>
    <lineage>
        <taxon>Eukaryota</taxon>
        <taxon>Sar</taxon>
        <taxon>Stramenopiles</taxon>
        <taxon>Ochrophyta</taxon>
        <taxon>Bacillariophyta</taxon>
        <taxon>Bacillariophyceae</taxon>
        <taxon>Bacillariophycidae</taxon>
        <taxon>Naviculales</taxon>
        <taxon>Phaeodactylaceae</taxon>
        <taxon>Phaeodactylum</taxon>
    </lineage>
</organism>
<reference evidence="7 8" key="1">
    <citation type="journal article" date="2008" name="Nature">
        <title>The Phaeodactylum genome reveals the evolutionary history of diatom genomes.</title>
        <authorList>
            <person name="Bowler C."/>
            <person name="Allen A.E."/>
            <person name="Badger J.H."/>
            <person name="Grimwood J."/>
            <person name="Jabbari K."/>
            <person name="Kuo A."/>
            <person name="Maheswari U."/>
            <person name="Martens C."/>
            <person name="Maumus F."/>
            <person name="Otillar R.P."/>
            <person name="Rayko E."/>
            <person name="Salamov A."/>
            <person name="Vandepoele K."/>
            <person name="Beszteri B."/>
            <person name="Gruber A."/>
            <person name="Heijde M."/>
            <person name="Katinka M."/>
            <person name="Mock T."/>
            <person name="Valentin K."/>
            <person name="Verret F."/>
            <person name="Berges J.A."/>
            <person name="Brownlee C."/>
            <person name="Cadoret J.P."/>
            <person name="Chiovitti A."/>
            <person name="Choi C.J."/>
            <person name="Coesel S."/>
            <person name="De Martino A."/>
            <person name="Detter J.C."/>
            <person name="Durkin C."/>
            <person name="Falciatore A."/>
            <person name="Fournet J."/>
            <person name="Haruta M."/>
            <person name="Huysman M.J."/>
            <person name="Jenkins B.D."/>
            <person name="Jiroutova K."/>
            <person name="Jorgensen R.E."/>
            <person name="Joubert Y."/>
            <person name="Kaplan A."/>
            <person name="Kroger N."/>
            <person name="Kroth P.G."/>
            <person name="La Roche J."/>
            <person name="Lindquist E."/>
            <person name="Lommer M."/>
            <person name="Martin-Jezequel V."/>
            <person name="Lopez P.J."/>
            <person name="Lucas S."/>
            <person name="Mangogna M."/>
            <person name="McGinnis K."/>
            <person name="Medlin L.K."/>
            <person name="Montsant A."/>
            <person name="Oudot-Le Secq M.P."/>
            <person name="Napoli C."/>
            <person name="Obornik M."/>
            <person name="Parker M.S."/>
            <person name="Petit J.L."/>
            <person name="Porcel B.M."/>
            <person name="Poulsen N."/>
            <person name="Robison M."/>
            <person name="Rychlewski L."/>
            <person name="Rynearson T.A."/>
            <person name="Schmutz J."/>
            <person name="Shapiro H."/>
            <person name="Siaut M."/>
            <person name="Stanley M."/>
            <person name="Sussman M.R."/>
            <person name="Taylor A.R."/>
            <person name="Vardi A."/>
            <person name="von Dassow P."/>
            <person name="Vyverman W."/>
            <person name="Willis A."/>
            <person name="Wyrwicz L.S."/>
            <person name="Rokhsar D.S."/>
            <person name="Weissenbach J."/>
            <person name="Armbrust E.V."/>
            <person name="Green B.R."/>
            <person name="Van de Peer Y."/>
            <person name="Grigoriev I.V."/>
        </authorList>
    </citation>
    <scope>NUCLEOTIDE SEQUENCE [LARGE SCALE GENOMIC DNA]</scope>
    <source>
        <strain evidence="7 8">CCAP 1055/1</strain>
    </source>
</reference>
<dbReference type="InParanoid" id="B7G3F8"/>
<evidence type="ECO:0000256" key="5">
    <source>
        <dbReference type="ARBA" id="ARBA00022691"/>
    </source>
</evidence>
<dbReference type="SUPFAM" id="SSF53335">
    <property type="entry name" value="S-adenosyl-L-methionine-dependent methyltransferases"/>
    <property type="match status" value="1"/>
</dbReference>
<evidence type="ECO:0000313" key="8">
    <source>
        <dbReference type="Proteomes" id="UP000000759"/>
    </source>
</evidence>
<dbReference type="STRING" id="556484.B7G3F8"/>
<dbReference type="Gene3D" id="3.40.50.150">
    <property type="entry name" value="Vaccinia Virus protein VP39"/>
    <property type="match status" value="1"/>
</dbReference>
<dbReference type="PANTHER" id="PTHR23417">
    <property type="entry name" value="3-DEOXY-D-MANNO-OCTULOSONIC-ACID TRANSFERASE/TRNA GUANINE-N 7 - -METHYLTRANSFERASE"/>
    <property type="match status" value="1"/>
</dbReference>
<reference evidence="8" key="2">
    <citation type="submission" date="2008-08" db="EMBL/GenBank/DDBJ databases">
        <authorList>
            <consortium name="Diatom Consortium"/>
            <person name="Grigoriev I."/>
            <person name="Grimwood J."/>
            <person name="Kuo A."/>
            <person name="Otillar R.P."/>
            <person name="Salamov A."/>
            <person name="Detter J.C."/>
            <person name="Lindquist E."/>
            <person name="Shapiro H."/>
            <person name="Lucas S."/>
            <person name="Glavina del Rio T."/>
            <person name="Pitluck S."/>
            <person name="Rokhsar D."/>
            <person name="Bowler C."/>
        </authorList>
    </citation>
    <scope>GENOME REANNOTATION</scope>
    <source>
        <strain evidence="8">CCAP 1055/1</strain>
    </source>
</reference>
<feature type="non-terminal residue" evidence="7">
    <location>
        <position position="1"/>
    </location>
</feature>
<dbReference type="eggNOG" id="KOG3115">
    <property type="taxonomic scope" value="Eukaryota"/>
</dbReference>
<protein>
    <recommendedName>
        <fullName evidence="2">tRNA (guanine(46)-N(7))-methyltransferase</fullName>
        <ecNumber evidence="2">2.1.1.33</ecNumber>
    </recommendedName>
</protein>
<evidence type="ECO:0000256" key="2">
    <source>
        <dbReference type="ARBA" id="ARBA00011977"/>
    </source>
</evidence>
<dbReference type="Proteomes" id="UP000000759">
    <property type="component" value="Chromosome 13"/>
</dbReference>
<dbReference type="RefSeq" id="XP_002181609.1">
    <property type="nucleotide sequence ID" value="XM_002181573.1"/>
</dbReference>
<dbReference type="PANTHER" id="PTHR23417:SF21">
    <property type="entry name" value="TRNA (GUANINE-N(7)-)-METHYLTRANSFERASE"/>
    <property type="match status" value="1"/>
</dbReference>
<dbReference type="InterPro" id="IPR029063">
    <property type="entry name" value="SAM-dependent_MTases_sf"/>
</dbReference>
<gene>
    <name evidence="7" type="ORF">PHATRDRAFT_14138</name>
</gene>
<keyword evidence="6" id="KW-0819">tRNA processing</keyword>
<dbReference type="AlphaFoldDB" id="B7G3F8"/>
<accession>B7G3F8</accession>
<comment type="catalytic activity">
    <reaction evidence="1">
        <text>guanosine(46) in tRNA + S-adenosyl-L-methionine = N(7)-methylguanosine(46) in tRNA + S-adenosyl-L-homocysteine</text>
        <dbReference type="Rhea" id="RHEA:42708"/>
        <dbReference type="Rhea" id="RHEA-COMP:10188"/>
        <dbReference type="Rhea" id="RHEA-COMP:10189"/>
        <dbReference type="ChEBI" id="CHEBI:57856"/>
        <dbReference type="ChEBI" id="CHEBI:59789"/>
        <dbReference type="ChEBI" id="CHEBI:74269"/>
        <dbReference type="ChEBI" id="CHEBI:74480"/>
        <dbReference type="EC" id="2.1.1.33"/>
    </reaction>
</comment>
<dbReference type="EC" id="2.1.1.33" evidence="2"/>
<dbReference type="InterPro" id="IPR003358">
    <property type="entry name" value="tRNA_(Gua-N-7)_MeTrfase_Trmb"/>
</dbReference>
<proteinExistence type="predicted"/>
<keyword evidence="3" id="KW-0489">Methyltransferase</keyword>
<evidence type="ECO:0000256" key="3">
    <source>
        <dbReference type="ARBA" id="ARBA00022603"/>
    </source>
</evidence>
<dbReference type="HOGENOM" id="CLU_050910_1_3_1"/>
<dbReference type="Pfam" id="PF02390">
    <property type="entry name" value="Methyltransf_4"/>
    <property type="match status" value="1"/>
</dbReference>
<evidence type="ECO:0000256" key="4">
    <source>
        <dbReference type="ARBA" id="ARBA00022679"/>
    </source>
</evidence>
<dbReference type="CDD" id="cd02440">
    <property type="entry name" value="AdoMet_MTases"/>
    <property type="match status" value="1"/>
</dbReference>
<dbReference type="KEGG" id="pti:PHATRDRAFT_14138"/>
<dbReference type="EMBL" id="CM000615">
    <property type="protein sequence ID" value="EEC46823.1"/>
    <property type="molecule type" value="Genomic_DNA"/>
</dbReference>
<dbReference type="OrthoDB" id="47276at2759"/>
<sequence>FRQHVNPLSRKYQQETELSEKWPQDVFSDCSKQLHIDIGCGKGGFLLDLAKQEPKDGLDSYNYLGLEIRPLVAQYARDRVAVHHLQGKLDYVGCNANVDLSRVLRLYQKAALARMDDDNHNLRLTRVTIQFPDPHFKSHHAKRRVVTPQLIDALAVYMPTNAVVFLQSDVQSVLDDMRLQFRERAVYFEDMLESKNDYLSENFLGVPTEREVSVLDKGLPVYRAVFTRTSELLLPATERIIQDVL</sequence>
<dbReference type="GeneID" id="7202576"/>
<dbReference type="GO" id="GO:0008176">
    <property type="term" value="F:tRNA (guanine(46)-N7)-methyltransferase activity"/>
    <property type="evidence" value="ECO:0007669"/>
    <property type="project" value="UniProtKB-EC"/>
</dbReference>
<evidence type="ECO:0000313" key="7">
    <source>
        <dbReference type="EMBL" id="EEC46823.1"/>
    </source>
</evidence>
<dbReference type="GO" id="GO:0043527">
    <property type="term" value="C:tRNA methyltransferase complex"/>
    <property type="evidence" value="ECO:0007669"/>
    <property type="project" value="TreeGrafter"/>
</dbReference>
<keyword evidence="4" id="KW-0808">Transferase</keyword>
<dbReference type="PaxDb" id="2850-Phatr14138"/>
<name>B7G3F8_PHATC</name>
<evidence type="ECO:0000256" key="6">
    <source>
        <dbReference type="ARBA" id="ARBA00022694"/>
    </source>
</evidence>